<dbReference type="Proteomes" id="UP000008782">
    <property type="component" value="Unassembled WGS sequence"/>
</dbReference>
<feature type="compositionally biased region" description="Polar residues" evidence="1">
    <location>
        <begin position="367"/>
        <end position="380"/>
    </location>
</feature>
<evidence type="ECO:0000259" key="2">
    <source>
        <dbReference type="Pfam" id="PF13391"/>
    </source>
</evidence>
<dbReference type="RefSeq" id="XP_008098871.1">
    <property type="nucleotide sequence ID" value="XM_008100680.1"/>
</dbReference>
<feature type="compositionally biased region" description="Polar residues" evidence="1">
    <location>
        <begin position="196"/>
        <end position="210"/>
    </location>
</feature>
<dbReference type="eggNOG" id="ENOG502RMC9">
    <property type="taxonomic scope" value="Eukaryota"/>
</dbReference>
<dbReference type="EMBL" id="GG697384">
    <property type="protein sequence ID" value="EFQ34851.1"/>
    <property type="molecule type" value="Genomic_DNA"/>
</dbReference>
<feature type="region of interest" description="Disordered" evidence="1">
    <location>
        <begin position="347"/>
        <end position="404"/>
    </location>
</feature>
<proteinExistence type="predicted"/>
<evidence type="ECO:0000313" key="3">
    <source>
        <dbReference type="EMBL" id="EFQ34851.1"/>
    </source>
</evidence>
<dbReference type="Pfam" id="PF13391">
    <property type="entry name" value="HNH_2"/>
    <property type="match status" value="1"/>
</dbReference>
<dbReference type="VEuPathDB" id="FungiDB:GLRG_09995"/>
<name>E3QVG3_COLGM</name>
<keyword evidence="4" id="KW-1185">Reference proteome</keyword>
<reference evidence="4" key="1">
    <citation type="journal article" date="2012" name="Nat. Genet.">
        <title>Lifestyle transitions in plant pathogenic Colletotrichum fungi deciphered by genome and transcriptome analyses.</title>
        <authorList>
            <person name="O'Connell R.J."/>
            <person name="Thon M.R."/>
            <person name="Hacquard S."/>
            <person name="Amyotte S.G."/>
            <person name="Kleemann J."/>
            <person name="Torres M.F."/>
            <person name="Damm U."/>
            <person name="Buiate E.A."/>
            <person name="Epstein L."/>
            <person name="Alkan N."/>
            <person name="Altmueller J."/>
            <person name="Alvarado-Balderrama L."/>
            <person name="Bauser C.A."/>
            <person name="Becker C."/>
            <person name="Birren B.W."/>
            <person name="Chen Z."/>
            <person name="Choi J."/>
            <person name="Crouch J.A."/>
            <person name="Duvick J.P."/>
            <person name="Farman M.A."/>
            <person name="Gan P."/>
            <person name="Heiman D."/>
            <person name="Henrissat B."/>
            <person name="Howard R.J."/>
            <person name="Kabbage M."/>
            <person name="Koch C."/>
            <person name="Kracher B."/>
            <person name="Kubo Y."/>
            <person name="Law A.D."/>
            <person name="Lebrun M.-H."/>
            <person name="Lee Y.-H."/>
            <person name="Miyara I."/>
            <person name="Moore N."/>
            <person name="Neumann U."/>
            <person name="Nordstroem K."/>
            <person name="Panaccione D.G."/>
            <person name="Panstruga R."/>
            <person name="Place M."/>
            <person name="Proctor R.H."/>
            <person name="Prusky D."/>
            <person name="Rech G."/>
            <person name="Reinhardt R."/>
            <person name="Rollins J.A."/>
            <person name="Rounsley S."/>
            <person name="Schardl C.L."/>
            <person name="Schwartz D.C."/>
            <person name="Shenoy N."/>
            <person name="Shirasu K."/>
            <person name="Sikhakolli U.R."/>
            <person name="Stueber K."/>
            <person name="Sukno S.A."/>
            <person name="Sweigard J.A."/>
            <person name="Takano Y."/>
            <person name="Takahara H."/>
            <person name="Trail F."/>
            <person name="van der Does H.C."/>
            <person name="Voll L.M."/>
            <person name="Will I."/>
            <person name="Young S."/>
            <person name="Zeng Q."/>
            <person name="Zhang J."/>
            <person name="Zhou S."/>
            <person name="Dickman M.B."/>
            <person name="Schulze-Lefert P."/>
            <person name="Ver Loren van Themaat E."/>
            <person name="Ma L.-J."/>
            <person name="Vaillancourt L.J."/>
        </authorList>
    </citation>
    <scope>NUCLEOTIDE SEQUENCE [LARGE SCALE GENOMIC DNA]</scope>
    <source>
        <strain evidence="4">M1.001 / M2 / FGSC 10212</strain>
    </source>
</reference>
<evidence type="ECO:0000256" key="1">
    <source>
        <dbReference type="SAM" id="MobiDB-lite"/>
    </source>
</evidence>
<dbReference type="HOGENOM" id="CLU_039755_1_1_1"/>
<dbReference type="OrthoDB" id="4851182at2759"/>
<dbReference type="GeneID" id="24415360"/>
<sequence>MALIPQVQAALRDQGYEHVALAPMWAALWTIPISQVASLLEDLRDPSVAMLLEGQLTMINNNFLKFLKIYNDSNRHRYQRSITERDQAAEQDGQQCVVTKAPDPHKCHIFPFSALNHQDYTGGSFLVSMARFWGEDRIRTLSRKLGGRYAPGATNNMNIVDTCANMISLSPQLHDCWLRGYFAFEPMGEARRFDGQYNTGASTPTVSESTRATPPRAAKKLKPLPEEYSIQLRFHWLKDTTIPTLKSLVDFSVDPITIFKQPVPNQPDPKCYLAAVDLSNWRPVENGQIITIKAQERGLLPDYDILLLQWDVLRMWRLAGGADPEIYSFDSDDDTDEDLAVTVGKTTEDSQMQMVDQPHDTFRRRNQGSSETAVTSNQDLYNPRGNYKGDDPDATPPTDQGDLA</sequence>
<feature type="domain" description="HNH nuclease" evidence="2">
    <location>
        <begin position="96"/>
        <end position="185"/>
    </location>
</feature>
<feature type="region of interest" description="Disordered" evidence="1">
    <location>
        <begin position="195"/>
        <end position="216"/>
    </location>
</feature>
<dbReference type="InterPro" id="IPR003615">
    <property type="entry name" value="HNH_nuc"/>
</dbReference>
<protein>
    <recommendedName>
        <fullName evidence="2">HNH nuclease domain-containing protein</fullName>
    </recommendedName>
</protein>
<evidence type="ECO:0000313" key="4">
    <source>
        <dbReference type="Proteomes" id="UP000008782"/>
    </source>
</evidence>
<accession>E3QVG3</accession>
<dbReference type="AlphaFoldDB" id="E3QVG3"/>
<organism evidence="4">
    <name type="scientific">Colletotrichum graminicola (strain M1.001 / M2 / FGSC 10212)</name>
    <name type="common">Maize anthracnose fungus</name>
    <name type="synonym">Glomerella graminicola</name>
    <dbReference type="NCBI Taxonomy" id="645133"/>
    <lineage>
        <taxon>Eukaryota</taxon>
        <taxon>Fungi</taxon>
        <taxon>Dikarya</taxon>
        <taxon>Ascomycota</taxon>
        <taxon>Pezizomycotina</taxon>
        <taxon>Sordariomycetes</taxon>
        <taxon>Hypocreomycetidae</taxon>
        <taxon>Glomerellales</taxon>
        <taxon>Glomerellaceae</taxon>
        <taxon>Colletotrichum</taxon>
        <taxon>Colletotrichum graminicola species complex</taxon>
    </lineage>
</organism>
<gene>
    <name evidence="3" type="ORF">GLRG_09995</name>
</gene>